<keyword evidence="1" id="KW-0479">Metal-binding</keyword>
<dbReference type="GO" id="GO:0005730">
    <property type="term" value="C:nucleolus"/>
    <property type="evidence" value="ECO:0007669"/>
    <property type="project" value="InterPro"/>
</dbReference>
<dbReference type="InterPro" id="IPR022776">
    <property type="entry name" value="TRM13/UPF0224_CHHC_Znf_dom"/>
</dbReference>
<feature type="domain" description="CHHC U11-48K-type" evidence="7">
    <location>
        <begin position="46"/>
        <end position="71"/>
    </location>
</feature>
<keyword evidence="2" id="KW-0863">Zinc-finger</keyword>
<evidence type="ECO:0000256" key="2">
    <source>
        <dbReference type="ARBA" id="ARBA00022771"/>
    </source>
</evidence>
<feature type="domain" description="Zinc finger CCCH-type TRM13" evidence="8">
    <location>
        <begin position="10"/>
        <end position="37"/>
    </location>
</feature>
<dbReference type="InterPro" id="IPR021721">
    <property type="entry name" value="Znf_CCCH-type_TRM13"/>
</dbReference>
<dbReference type="SUPFAM" id="SSF50978">
    <property type="entry name" value="WD40 repeat-like"/>
    <property type="match status" value="1"/>
</dbReference>
<feature type="repeat" description="WD" evidence="4">
    <location>
        <begin position="428"/>
        <end position="455"/>
    </location>
</feature>
<evidence type="ECO:0000313" key="9">
    <source>
        <dbReference type="Proteomes" id="UP000887540"/>
    </source>
</evidence>
<dbReference type="GO" id="GO:0008168">
    <property type="term" value="F:methyltransferase activity"/>
    <property type="evidence" value="ECO:0007669"/>
    <property type="project" value="InterPro"/>
</dbReference>
<dbReference type="InterPro" id="IPR036322">
    <property type="entry name" value="WD40_repeat_dom_sf"/>
</dbReference>
<keyword evidence="9" id="KW-1185">Reference proteome</keyword>
<dbReference type="Pfam" id="PF00400">
    <property type="entry name" value="WD40"/>
    <property type="match status" value="1"/>
</dbReference>
<evidence type="ECO:0000313" key="10">
    <source>
        <dbReference type="WBParaSite" id="ACRNAN_scaffold7397.g9438.t1"/>
    </source>
</evidence>
<sequence>MTPETEIFQRCSYILPKKKRSCRMLVKSGNLYCGEHAIFDPINKDRIPCPNDPKHTVLIQDLEEHLKLKCNSRLLEEPWLKQNMNVDISMPRSKHGGNGKPSDELLKLVADIVCREYEIVKNEVEERSGTRNKRENRACQENPELEVTRLRCPVEHLDLSQVEFLKNCEQVIAVCKHFCGSATDFGIRSIANGISNNLRIGGFVLTPCCHHRCEYSQYVGRDYLRSIGMENEDDFEALRHISTWATCGFQRAEENGKDEAKIWTISQKEELGRKAKVLLEIGRIAYLKTLGFDVKLFQMDVFVGCSTGAFKTLNLQNSTFYNVTPTNSLDPKQHEITAMCFSDKEQTEVLVAQFNRQLKLFNSLQGTYTDLFVAQGGEGVVKGLEITKDENIITAFESGDIRLWENRGNLVSSTINAGPQIRVMTKKPTEEIIATGGLENPLKIWDLMTGENTFVAKNVRPDFLELRVPVNVTNARFLGDTERIVTTTGTHHIRIYDPRAQRRPIQELEWLDEPIHALSLCNRPEHVIVGNTKGDMSLFDLRGKINPIHKYRGFAGAIRSIDAHPTAPYVVSCGVDRIVRVHEVNTKKLLKKIYCKVRMNCILLKKKNSLVNPEKPPKTKSARGSDEEEEDSEAELVNSEDETLWKEMKTVGTKRKRKHEDE</sequence>
<proteinExistence type="predicted"/>
<dbReference type="GO" id="GO:0008033">
    <property type="term" value="P:tRNA processing"/>
    <property type="evidence" value="ECO:0007669"/>
    <property type="project" value="InterPro"/>
</dbReference>
<dbReference type="Pfam" id="PF11722">
    <property type="entry name" value="zf-TRM13_CCCH"/>
    <property type="match status" value="1"/>
</dbReference>
<dbReference type="InterPro" id="IPR015943">
    <property type="entry name" value="WD40/YVTN_repeat-like_dom_sf"/>
</dbReference>
<evidence type="ECO:0000259" key="7">
    <source>
        <dbReference type="Pfam" id="PF05253"/>
    </source>
</evidence>
<dbReference type="InterPro" id="IPR001680">
    <property type="entry name" value="WD40_rpt"/>
</dbReference>
<keyword evidence="3" id="KW-0862">Zinc</keyword>
<protein>
    <submittedName>
        <fullName evidence="10">tRNA:m(4)X modification enzyme TRM13</fullName>
    </submittedName>
</protein>
<dbReference type="WBParaSite" id="ACRNAN_scaffold7397.g9438.t1">
    <property type="protein sequence ID" value="ACRNAN_scaffold7397.g9438.t1"/>
    <property type="gene ID" value="ACRNAN_scaffold7397.g9438"/>
</dbReference>
<dbReference type="InterPro" id="IPR037379">
    <property type="entry name" value="WDR74/Nsa1"/>
</dbReference>
<dbReference type="Proteomes" id="UP000887540">
    <property type="component" value="Unplaced"/>
</dbReference>
<dbReference type="GO" id="GO:0042273">
    <property type="term" value="P:ribosomal large subunit biogenesis"/>
    <property type="evidence" value="ECO:0007669"/>
    <property type="project" value="InterPro"/>
</dbReference>
<feature type="domain" description="Methyltransferase TRM13" evidence="6">
    <location>
        <begin position="125"/>
        <end position="298"/>
    </location>
</feature>
<feature type="compositionally biased region" description="Acidic residues" evidence="5">
    <location>
        <begin position="626"/>
        <end position="642"/>
    </location>
</feature>
<keyword evidence="4" id="KW-0853">WD repeat</keyword>
<dbReference type="AlphaFoldDB" id="A0A914EFF5"/>
<dbReference type="PROSITE" id="PS50082">
    <property type="entry name" value="WD_REPEATS_2"/>
    <property type="match status" value="1"/>
</dbReference>
<dbReference type="Pfam" id="PF05206">
    <property type="entry name" value="TRM13"/>
    <property type="match status" value="1"/>
</dbReference>
<evidence type="ECO:0000259" key="6">
    <source>
        <dbReference type="Pfam" id="PF05206"/>
    </source>
</evidence>
<dbReference type="Gene3D" id="2.130.10.10">
    <property type="entry name" value="YVTN repeat-like/Quinoprotein amine dehydrogenase"/>
    <property type="match status" value="2"/>
</dbReference>
<feature type="compositionally biased region" description="Basic residues" evidence="5">
    <location>
        <begin position="652"/>
        <end position="662"/>
    </location>
</feature>
<evidence type="ECO:0000256" key="4">
    <source>
        <dbReference type="PROSITE-ProRule" id="PRU00221"/>
    </source>
</evidence>
<evidence type="ECO:0000256" key="5">
    <source>
        <dbReference type="SAM" id="MobiDB-lite"/>
    </source>
</evidence>
<evidence type="ECO:0000256" key="1">
    <source>
        <dbReference type="ARBA" id="ARBA00022723"/>
    </source>
</evidence>
<evidence type="ECO:0000259" key="8">
    <source>
        <dbReference type="Pfam" id="PF11722"/>
    </source>
</evidence>
<dbReference type="InterPro" id="IPR007871">
    <property type="entry name" value="Methyltransferase_TRM13"/>
</dbReference>
<dbReference type="SMART" id="SM00320">
    <property type="entry name" value="WD40"/>
    <property type="match status" value="6"/>
</dbReference>
<evidence type="ECO:0000256" key="3">
    <source>
        <dbReference type="ARBA" id="ARBA00022833"/>
    </source>
</evidence>
<accession>A0A914EFF5</accession>
<name>A0A914EFF5_9BILA</name>
<dbReference type="PANTHER" id="PTHR16038:SF4">
    <property type="entry name" value="WD REPEAT-CONTAINING PROTEIN 74"/>
    <property type="match status" value="1"/>
</dbReference>
<reference evidence="10" key="1">
    <citation type="submission" date="2022-11" db="UniProtKB">
        <authorList>
            <consortium name="WormBaseParasite"/>
        </authorList>
    </citation>
    <scope>IDENTIFICATION</scope>
</reference>
<organism evidence="9 10">
    <name type="scientific">Acrobeloides nanus</name>
    <dbReference type="NCBI Taxonomy" id="290746"/>
    <lineage>
        <taxon>Eukaryota</taxon>
        <taxon>Metazoa</taxon>
        <taxon>Ecdysozoa</taxon>
        <taxon>Nematoda</taxon>
        <taxon>Chromadorea</taxon>
        <taxon>Rhabditida</taxon>
        <taxon>Tylenchina</taxon>
        <taxon>Cephalobomorpha</taxon>
        <taxon>Cephaloboidea</taxon>
        <taxon>Cephalobidae</taxon>
        <taxon>Acrobeloides</taxon>
    </lineage>
</organism>
<dbReference type="PANTHER" id="PTHR16038">
    <property type="entry name" value="NOP SEVEN ASSOCIATED PROTEIN 1"/>
    <property type="match status" value="1"/>
</dbReference>
<dbReference type="GO" id="GO:0008270">
    <property type="term" value="F:zinc ion binding"/>
    <property type="evidence" value="ECO:0007669"/>
    <property type="project" value="UniProtKB-KW"/>
</dbReference>
<dbReference type="Pfam" id="PF05253">
    <property type="entry name" value="zf-U11-48K"/>
    <property type="match status" value="1"/>
</dbReference>
<feature type="region of interest" description="Disordered" evidence="5">
    <location>
        <begin position="610"/>
        <end position="662"/>
    </location>
</feature>
<dbReference type="GO" id="GO:0030687">
    <property type="term" value="C:preribosome, large subunit precursor"/>
    <property type="evidence" value="ECO:0007669"/>
    <property type="project" value="TreeGrafter"/>
</dbReference>